<feature type="compositionally biased region" description="Basic and acidic residues" evidence="3">
    <location>
        <begin position="305"/>
        <end position="322"/>
    </location>
</feature>
<feature type="compositionally biased region" description="Basic and acidic residues" evidence="3">
    <location>
        <begin position="874"/>
        <end position="889"/>
    </location>
</feature>
<dbReference type="EMBL" id="JRKL02000669">
    <property type="protein sequence ID" value="KAF3969257.1"/>
    <property type="molecule type" value="Genomic_DNA"/>
</dbReference>
<feature type="compositionally biased region" description="Polar residues" evidence="3">
    <location>
        <begin position="380"/>
        <end position="393"/>
    </location>
</feature>
<feature type="region of interest" description="Disordered" evidence="3">
    <location>
        <begin position="377"/>
        <end position="405"/>
    </location>
</feature>
<protein>
    <recommendedName>
        <fullName evidence="6">Rho termination factor N-terminal domain-containing protein</fullName>
    </recommendedName>
</protein>
<accession>A0A8J4RPT3</accession>
<keyword evidence="2" id="KW-0175">Coiled coil</keyword>
<feature type="compositionally biased region" description="Basic and acidic residues" evidence="3">
    <location>
        <begin position="727"/>
        <end position="740"/>
    </location>
</feature>
<evidence type="ECO:0000313" key="5">
    <source>
        <dbReference type="Proteomes" id="UP000737018"/>
    </source>
</evidence>
<feature type="coiled-coil region" evidence="2">
    <location>
        <begin position="182"/>
        <end position="209"/>
    </location>
</feature>
<evidence type="ECO:0000313" key="4">
    <source>
        <dbReference type="EMBL" id="KAF3969257.1"/>
    </source>
</evidence>
<feature type="compositionally biased region" description="Basic and acidic residues" evidence="3">
    <location>
        <begin position="394"/>
        <end position="404"/>
    </location>
</feature>
<feature type="region of interest" description="Disordered" evidence="3">
    <location>
        <begin position="721"/>
        <end position="751"/>
    </location>
</feature>
<sequence>MPRGLRFMCVFRFKMWWMTQRMGNCGQDIPFEVQFFIVEARDGSNVEQGSKDGMDQSALYVVFLPILEGDFRAVLQGNKQNELEICLESGDPAVEDFEGSHLVFVAAGPDPFDVITNAVKIRFLKIMVFDLWGSSYQPVDQESSYSMQSGWQCDFYFGYGYDVIEEDALNEKSCVQVLGILITKADGEIHELEKDLVSLQSELAWGEDEEWSELCCNTLTEKINYLDISIRSLKNNNENDVEVQLLMHRGPAEEVHEIVKALLRNCFQKKDEQPAEIAIKNSSENDLPIALNKREMLSDSNLKIPSEKIEEHNSTTTPDEKILGSSSMPDKNRTDNDEKPVEIEIENSSVLLHEIGRSDMEMLGNSILKIISKEVEEHNSSPTADDNILGSSSKPDKKRTDHGVKAKNPAEIAIKTSSNDVLPHAIDHSNKKKMLSNYNLKIKSEEVEVHTISTPIVRSEGVEEHKFPRPTALCILFRFIILSPDEKRTDHGEKPVEIAMKNSSKNLSPHAIGHSNKKSDYNSGPTADDIILGSSSKPTKKRTDHGEKVKGNNVLSHTIGHCNKKKMLSDSNLKNMSEEEHNSTPTVYDIILDSSSKPDEKRTDHGEKVKPAEIAVKNSRKNVSPHAIGHSNKKKMLSDSNLKIANEEVEEHNFTPLAGDIILGSSIKPEKKRTHHCERVKPAKIVMKNSSKNVSPYAIGHSNKKKMLGDYYSSPTADDIILGSSSKPEEKRTDHGEKVKPAITIGKDSSSDAVQDAAGFSFGKSDLNVSENEEVRQYDSTAADQNKTLNSSSSPEGKGNVPKTDEPANAIVKGSSAEASRHATGFNRRENDSDSEIGAFRQAGSGNPDLEVKLSDLALKFARKGCGKGSKIAPTDKVDASESSAKAECKRKIPPLRVKVKETGLFSLTSLSEMPDQRRQEATELQQLEGRKSQAEDDRKVEVASNGKRPISNLPLKPLKLKKERKIESDEPWIEGPAFSSVELKSIFSTAKSKTQRKSGVSTDIVILNQSHNEVIEGLVQPGQCEAKNSSVAPDDSKISISGSQKKRKKTSNLPMTLKIEDSIVRKDLSNLPGNAADDGSKENLQNIKSYSSNDSHMEAWAPKLVNLMDLSLNELKRIAKEQNMTKYHKLKKQVLVELLAERLGCC</sequence>
<evidence type="ECO:0000256" key="3">
    <source>
        <dbReference type="SAM" id="MobiDB-lite"/>
    </source>
</evidence>
<evidence type="ECO:0000256" key="2">
    <source>
        <dbReference type="SAM" id="Coils"/>
    </source>
</evidence>
<reference evidence="4" key="1">
    <citation type="submission" date="2020-03" db="EMBL/GenBank/DDBJ databases">
        <title>Castanea mollissima Vanexum genome sequencing.</title>
        <authorList>
            <person name="Staton M."/>
        </authorList>
    </citation>
    <scope>NUCLEOTIDE SEQUENCE</scope>
    <source>
        <tissue evidence="4">Leaf</tissue>
    </source>
</reference>
<feature type="region of interest" description="Disordered" evidence="3">
    <location>
        <begin position="866"/>
        <end position="889"/>
    </location>
</feature>
<feature type="region of interest" description="Disordered" evidence="3">
    <location>
        <begin position="305"/>
        <end position="341"/>
    </location>
</feature>
<feature type="region of interest" description="Disordered" evidence="3">
    <location>
        <begin position="771"/>
        <end position="849"/>
    </location>
</feature>
<dbReference type="OrthoDB" id="1065581at2759"/>
<feature type="region of interest" description="Disordered" evidence="3">
    <location>
        <begin position="1026"/>
        <end position="1054"/>
    </location>
</feature>
<keyword evidence="1" id="KW-0119">Carbohydrate metabolism</keyword>
<comment type="caution">
    <text evidence="4">The sequence shown here is derived from an EMBL/GenBank/DDBJ whole genome shotgun (WGS) entry which is preliminary data.</text>
</comment>
<dbReference type="PANTHER" id="PTHR31268">
    <property type="match status" value="1"/>
</dbReference>
<gene>
    <name evidence="4" type="ORF">CMV_006943</name>
</gene>
<dbReference type="InterPro" id="IPR008811">
    <property type="entry name" value="Glycosyl_hydrolases_36"/>
</dbReference>
<evidence type="ECO:0000256" key="1">
    <source>
        <dbReference type="ARBA" id="ARBA00023277"/>
    </source>
</evidence>
<feature type="region of interest" description="Disordered" evidence="3">
    <location>
        <begin position="909"/>
        <end position="957"/>
    </location>
</feature>
<dbReference type="AlphaFoldDB" id="A0A8J4RPT3"/>
<feature type="compositionally biased region" description="Basic and acidic residues" evidence="3">
    <location>
        <begin position="330"/>
        <end position="341"/>
    </location>
</feature>
<feature type="compositionally biased region" description="Basic and acidic residues" evidence="3">
    <location>
        <begin position="929"/>
        <end position="942"/>
    </location>
</feature>
<evidence type="ECO:0008006" key="6">
    <source>
        <dbReference type="Google" id="ProtNLM"/>
    </source>
</evidence>
<organism evidence="4 5">
    <name type="scientific">Castanea mollissima</name>
    <name type="common">Chinese chestnut</name>
    <dbReference type="NCBI Taxonomy" id="60419"/>
    <lineage>
        <taxon>Eukaryota</taxon>
        <taxon>Viridiplantae</taxon>
        <taxon>Streptophyta</taxon>
        <taxon>Embryophyta</taxon>
        <taxon>Tracheophyta</taxon>
        <taxon>Spermatophyta</taxon>
        <taxon>Magnoliopsida</taxon>
        <taxon>eudicotyledons</taxon>
        <taxon>Gunneridae</taxon>
        <taxon>Pentapetalae</taxon>
        <taxon>rosids</taxon>
        <taxon>fabids</taxon>
        <taxon>Fagales</taxon>
        <taxon>Fagaceae</taxon>
        <taxon>Castanea</taxon>
    </lineage>
</organism>
<feature type="region of interest" description="Disordered" evidence="3">
    <location>
        <begin position="506"/>
        <end position="525"/>
    </location>
</feature>
<dbReference type="Pfam" id="PF05691">
    <property type="entry name" value="Raffinose_syn"/>
    <property type="match status" value="1"/>
</dbReference>
<name>A0A8J4RPT3_9ROSI</name>
<proteinExistence type="predicted"/>
<feature type="compositionally biased region" description="Polar residues" evidence="3">
    <location>
        <begin position="778"/>
        <end position="795"/>
    </location>
</feature>
<dbReference type="PANTHER" id="PTHR31268:SF29">
    <property type="entry name" value="GALACTINOL--SUCROSE GALACTOSYLTRANSFERASE 1-RELATED"/>
    <property type="match status" value="1"/>
</dbReference>
<dbReference type="Proteomes" id="UP000737018">
    <property type="component" value="Unassembled WGS sequence"/>
</dbReference>
<keyword evidence="5" id="KW-1185">Reference proteome</keyword>